<evidence type="ECO:0000313" key="8">
    <source>
        <dbReference type="Proteomes" id="UP000190744"/>
    </source>
</evidence>
<evidence type="ECO:0000256" key="2">
    <source>
        <dbReference type="PIRSR" id="PIRSR019634-50"/>
    </source>
</evidence>
<feature type="domain" description="tRNA ligase phosphodiesterase" evidence="4">
    <location>
        <begin position="552"/>
        <end position="820"/>
    </location>
</feature>
<dbReference type="InterPro" id="IPR012387">
    <property type="entry name" value="Trl1_fun"/>
</dbReference>
<keyword evidence="1" id="KW-0819">tRNA processing</keyword>
<comment type="similarity">
    <text evidence="1">Belongs to the TRL1 family.</text>
</comment>
<evidence type="ECO:0000256" key="3">
    <source>
        <dbReference type="SAM" id="MobiDB-lite"/>
    </source>
</evidence>
<dbReference type="Pfam" id="PF08303">
    <property type="entry name" value="tRNA_lig_kinase"/>
    <property type="match status" value="1"/>
</dbReference>
<gene>
    <name evidence="7" type="ORF">PEBR_40898</name>
</gene>
<feature type="domain" description="tRNA ligase kinase" evidence="5">
    <location>
        <begin position="388"/>
        <end position="549"/>
    </location>
</feature>
<feature type="domain" description="T4 RNA ligase 1-like N-terminal" evidence="6">
    <location>
        <begin position="66"/>
        <end position="298"/>
    </location>
</feature>
<comment type="caution">
    <text evidence="7">The sequence shown here is derived from an EMBL/GenBank/DDBJ whole genome shotgun (WGS) entry which is preliminary data.</text>
</comment>
<dbReference type="EC" id="6.5.1.3" evidence="1"/>
<dbReference type="Pfam" id="PF08302">
    <property type="entry name" value="tRNA_lig_CPD"/>
    <property type="match status" value="1"/>
</dbReference>
<evidence type="ECO:0000313" key="7">
    <source>
        <dbReference type="EMBL" id="OOQ81952.1"/>
    </source>
</evidence>
<accession>A0A1S9R8Y6</accession>
<dbReference type="PANTHER" id="PTHR32004:SF1">
    <property type="entry name" value="TRNA LIGASE"/>
    <property type="match status" value="1"/>
</dbReference>
<dbReference type="GO" id="GO:0005524">
    <property type="term" value="F:ATP binding"/>
    <property type="evidence" value="ECO:0007669"/>
    <property type="project" value="UniProtKB-UniRule"/>
</dbReference>
<comment type="catalytic activity">
    <reaction evidence="1">
        <text>ATP + (ribonucleotide)n-3'-hydroxyl + 5'-phospho-(ribonucleotide)m = (ribonucleotide)n+m + AMP + diphosphate.</text>
        <dbReference type="EC" id="6.5.1.3"/>
    </reaction>
</comment>
<dbReference type="EMBL" id="LJBN01000232">
    <property type="protein sequence ID" value="OOQ81952.1"/>
    <property type="molecule type" value="Genomic_DNA"/>
</dbReference>
<feature type="region of interest" description="Disordered" evidence="3">
    <location>
        <begin position="596"/>
        <end position="622"/>
    </location>
</feature>
<feature type="active site" description="N6-AMP-lysine intermediate" evidence="2">
    <location>
        <position position="117"/>
    </location>
</feature>
<sequence length="825" mass="93436">MATQNPSEIAQLVRDLEDARKHSKGEKKRSYTCKKNTFDVAGAKGVTVDSWKFMDWDYRRHDLPTYARGLFTTRRKDNIPEIAVRGYDKFFNIDETNDTQWRNIENKTRGPYELSVKENGCIIFISALEDDKLLVCSKHSTGVRADTNLSHAQVGERWVERHVATVGKSSKELARTLRQMNVTAVGELCDDNFEEHVLAYDEAAAGIYLHGLNYNQPEFATMSGDKVHEFADTWGFKKAKFVVYDDIASVKKFLEGCAETGTWDGRETEGFVIRCQISDRDSGYRDWFFKYKFEEPYLMYRQWRECTKAIISGKLPKIKKHHKITEEYLQFARREFIKNPKLTQEYNHNHGIISLREKFLNERGLKGSEIIAMEEAGDKAKDATNNIIIAPIASLGCGKTTIALALVHLFKWAHIQNDNIPKQKGKPKQFAFEITQAMATHPVVIADRNNHQRRERKQLMEDIFPVVPDTQFVALHYVHEPKAELLPAIKEVTRKRVLERGDNHQTIRAGSKNRGEIVGIMDGFLARFEGVDVDRDPDMHFQHVIDLDVCASSRENLETVVTALHAAYPRLIPSMPSPEELDAAIDAAIENYEVKDDLSKGYSKPNQKKQKNDPVPVASQKSNAVTTPAVLARKIEYFSISVPTSEITSTLKSLFTNTAPETARLYNQLHNSRRIQPAFHVTLIHRAASKDRTEIWDRYAKQYIDVLTANPVADPATNPPKLNSARVRLERLVWDNRIMAFVVRILPAEGETEDAVESAFPCANAIPHITVGTASPDVKPKESNDLLQRWHEVGSGGETGIFEAEVPGVKLVDGVVGVVMVRGKH</sequence>
<keyword evidence="1 7" id="KW-0436">Ligase</keyword>
<evidence type="ECO:0000259" key="5">
    <source>
        <dbReference type="Pfam" id="PF08303"/>
    </source>
</evidence>
<dbReference type="GO" id="GO:0005634">
    <property type="term" value="C:nucleus"/>
    <property type="evidence" value="ECO:0007669"/>
    <property type="project" value="TreeGrafter"/>
</dbReference>
<reference evidence="8" key="1">
    <citation type="submission" date="2015-09" db="EMBL/GenBank/DDBJ databases">
        <authorList>
            <person name="Fill T.P."/>
            <person name="Baretta J.F."/>
            <person name="de Almeida L.G."/>
            <person name="Rocha M."/>
            <person name="de Souza D.H."/>
            <person name="Malavazi I."/>
            <person name="Cerdeira L.T."/>
            <person name="Hong H."/>
            <person name="Samborskyy M."/>
            <person name="de Vasconcelos A.T."/>
            <person name="Leadlay P."/>
            <person name="Rodrigues-Filho E."/>
        </authorList>
    </citation>
    <scope>NUCLEOTIDE SEQUENCE [LARGE SCALE GENOMIC DNA]</scope>
    <source>
        <strain evidence="8">LaBioMMi 136</strain>
    </source>
</reference>
<dbReference type="InterPro" id="IPR027417">
    <property type="entry name" value="P-loop_NTPase"/>
</dbReference>
<proteinExistence type="inferred from homology"/>
<dbReference type="InterPro" id="IPR015965">
    <property type="entry name" value="tRNA_lig_PDEase"/>
</dbReference>
<dbReference type="GO" id="GO:0008081">
    <property type="term" value="F:phosphoric diester hydrolase activity"/>
    <property type="evidence" value="ECO:0007669"/>
    <property type="project" value="InterPro"/>
</dbReference>
<dbReference type="AlphaFoldDB" id="A0A1S9R8Y6"/>
<dbReference type="InterPro" id="IPR015966">
    <property type="entry name" value="tRNA_lig_kin_fungi"/>
</dbReference>
<protein>
    <recommendedName>
        <fullName evidence="1">tRNA ligase</fullName>
        <ecNumber evidence="1">6.5.1.3</ecNumber>
    </recommendedName>
</protein>
<dbReference type="GO" id="GO:0003972">
    <property type="term" value="F:RNA ligase (ATP) activity"/>
    <property type="evidence" value="ECO:0007669"/>
    <property type="project" value="UniProtKB-UniRule"/>
</dbReference>
<dbReference type="SUPFAM" id="SSF52540">
    <property type="entry name" value="P-loop containing nucleoside triphosphate hydrolases"/>
    <property type="match status" value="1"/>
</dbReference>
<name>A0A1S9R8Y6_PENBI</name>
<evidence type="ECO:0000259" key="6">
    <source>
        <dbReference type="Pfam" id="PF09511"/>
    </source>
</evidence>
<evidence type="ECO:0000259" key="4">
    <source>
        <dbReference type="Pfam" id="PF08302"/>
    </source>
</evidence>
<dbReference type="Pfam" id="PF09511">
    <property type="entry name" value="RNA_lig_T4_1"/>
    <property type="match status" value="1"/>
</dbReference>
<dbReference type="Gene3D" id="3.40.50.300">
    <property type="entry name" value="P-loop containing nucleotide triphosphate hydrolases"/>
    <property type="match status" value="1"/>
</dbReference>
<dbReference type="InterPro" id="IPR019039">
    <property type="entry name" value="T4-Rnl1-like_N"/>
</dbReference>
<organism evidence="7 8">
    <name type="scientific">Penicillium brasilianum</name>
    <dbReference type="NCBI Taxonomy" id="104259"/>
    <lineage>
        <taxon>Eukaryota</taxon>
        <taxon>Fungi</taxon>
        <taxon>Dikarya</taxon>
        <taxon>Ascomycota</taxon>
        <taxon>Pezizomycotina</taxon>
        <taxon>Eurotiomycetes</taxon>
        <taxon>Eurotiomycetidae</taxon>
        <taxon>Eurotiales</taxon>
        <taxon>Aspergillaceae</taxon>
        <taxon>Penicillium</taxon>
    </lineage>
</organism>
<dbReference type="GO" id="GO:0006388">
    <property type="term" value="P:tRNA splicing, via endonucleolytic cleavage and ligation"/>
    <property type="evidence" value="ECO:0007669"/>
    <property type="project" value="UniProtKB-UniRule"/>
</dbReference>
<dbReference type="PIRSF" id="PIRSF019634">
    <property type="entry name" value="tRNA_lig_yeast"/>
    <property type="match status" value="1"/>
</dbReference>
<evidence type="ECO:0000256" key="1">
    <source>
        <dbReference type="PIRNR" id="PIRNR019634"/>
    </source>
</evidence>
<dbReference type="FunFam" id="3.40.50.300:FF:001690">
    <property type="entry name" value="tRNA ligase"/>
    <property type="match status" value="1"/>
</dbReference>
<dbReference type="Proteomes" id="UP000190744">
    <property type="component" value="Unassembled WGS sequence"/>
</dbReference>
<dbReference type="PANTHER" id="PTHR32004">
    <property type="entry name" value="TRNA LIGASE"/>
    <property type="match status" value="1"/>
</dbReference>
<dbReference type="GO" id="GO:0051730">
    <property type="term" value="F:GTP-dependent polyribonucleotide 5'-hydroxyl-kinase activity"/>
    <property type="evidence" value="ECO:0007669"/>
    <property type="project" value="InterPro"/>
</dbReference>